<reference evidence="2" key="1">
    <citation type="submission" date="2015-06" db="EMBL/GenBank/DDBJ databases">
        <authorList>
            <person name="Hoefler B.C."/>
            <person name="Straight P.D."/>
        </authorList>
    </citation>
    <scope>NUCLEOTIDE SEQUENCE</scope>
</reference>
<dbReference type="InterPro" id="IPR006578">
    <property type="entry name" value="MADF-dom"/>
</dbReference>
<dbReference type="PROSITE" id="PS51029">
    <property type="entry name" value="MADF"/>
    <property type="match status" value="1"/>
</dbReference>
<proteinExistence type="predicted"/>
<dbReference type="EMBL" id="GDHF01003379">
    <property type="protein sequence ID" value="JAI48935.1"/>
    <property type="molecule type" value="Transcribed_RNA"/>
</dbReference>
<dbReference type="SMART" id="SM00595">
    <property type="entry name" value="MADF"/>
    <property type="match status" value="1"/>
</dbReference>
<dbReference type="Pfam" id="PF10545">
    <property type="entry name" value="MADF_DNA_bdg"/>
    <property type="match status" value="1"/>
</dbReference>
<feature type="domain" description="MADF" evidence="1">
    <location>
        <begin position="19"/>
        <end position="113"/>
    </location>
</feature>
<dbReference type="PANTHER" id="PTHR21505:SF8">
    <property type="entry name" value="DPT-YFP REPRESSOR BY OVEREXPRESSION, ISOFORM D-RELATED"/>
    <property type="match status" value="1"/>
</dbReference>
<evidence type="ECO:0000313" key="2">
    <source>
        <dbReference type="EMBL" id="JAI48935.1"/>
    </source>
</evidence>
<gene>
    <name evidence="2" type="ORF">c2_g1_i1</name>
</gene>
<dbReference type="OrthoDB" id="6152242at2759"/>
<protein>
    <recommendedName>
        <fullName evidence="1">MADF domain-containing protein</fullName>
    </recommendedName>
</protein>
<dbReference type="PANTHER" id="PTHR21505">
    <property type="entry name" value="MADF DOMAIN-CONTAINING PROTEIN-RELATED"/>
    <property type="match status" value="1"/>
</dbReference>
<dbReference type="AlphaFoldDB" id="A0A0K8WDK1"/>
<organism evidence="2">
    <name type="scientific">Bactrocera latifrons</name>
    <name type="common">Malaysian fruit fly</name>
    <name type="synonym">Chaetodacus latifrons</name>
    <dbReference type="NCBI Taxonomy" id="174628"/>
    <lineage>
        <taxon>Eukaryota</taxon>
        <taxon>Metazoa</taxon>
        <taxon>Ecdysozoa</taxon>
        <taxon>Arthropoda</taxon>
        <taxon>Hexapoda</taxon>
        <taxon>Insecta</taxon>
        <taxon>Pterygota</taxon>
        <taxon>Neoptera</taxon>
        <taxon>Endopterygota</taxon>
        <taxon>Diptera</taxon>
        <taxon>Brachycera</taxon>
        <taxon>Muscomorpha</taxon>
        <taxon>Tephritoidea</taxon>
        <taxon>Tephritidae</taxon>
        <taxon>Bactrocera</taxon>
        <taxon>Bactrocera</taxon>
    </lineage>
</organism>
<evidence type="ECO:0000259" key="1">
    <source>
        <dbReference type="PROSITE" id="PS51029"/>
    </source>
</evidence>
<sequence length="423" mass="49098">MANARPHAHTIDKRAFWTEFFALYESLPALWDLSNPLYKDRQSKTHGYEMLVMKMREIDPHACREDVLRKINIFRTNYRRECTRIKASNQMGKRYNTSLWYFHMLDFLQSQEFRKERKRVPSSEKKILQRRMARSHSDIEKVRSQLLESPHTSQDSCSEYKMQLNKYEYASDNGNETEEHLEAVQYLDENSFQQQFQNQFRTLTFPNQKQQHNNIITAPDDDDSKTVGDADTDDYHEIINIDDSSHTADDMLDVKTVEDCSKTVTAESIASTPPELSQQLLTTRQVRKTPLTGIIKEEARGRAVQSSRSGLAISESTEILAKSWAIQYEEMSQEQRIYARKAIAEILFEGCLGNLGRQQNVKTDVNATEPVVSTQYEKDEIMEDNEGVTEHIAEETLLHMDDGNPTYVYAVGGEQMQLHEYIH</sequence>
<accession>A0A0K8WDK1</accession>
<name>A0A0K8WDK1_BACLA</name>